<keyword evidence="3" id="KW-1185">Reference proteome</keyword>
<protein>
    <submittedName>
        <fullName evidence="2">Uncharacterized protein</fullName>
    </submittedName>
</protein>
<dbReference type="RefSeq" id="WP_346188680.1">
    <property type="nucleotide sequence ID" value="NZ_BAABRL010000006.1"/>
</dbReference>
<reference evidence="2 3" key="1">
    <citation type="submission" date="2024-02" db="EMBL/GenBank/DDBJ databases">
        <title>Rubritalea halochordaticola NBRC 107102.</title>
        <authorList>
            <person name="Ichikawa N."/>
            <person name="Katano-Makiyama Y."/>
            <person name="Hidaka K."/>
        </authorList>
    </citation>
    <scope>NUCLEOTIDE SEQUENCE [LARGE SCALE GENOMIC DNA]</scope>
    <source>
        <strain evidence="2 3">NBRC 107102</strain>
    </source>
</reference>
<proteinExistence type="predicted"/>
<evidence type="ECO:0000256" key="1">
    <source>
        <dbReference type="SAM" id="Phobius"/>
    </source>
</evidence>
<keyword evidence="1" id="KW-0472">Membrane</keyword>
<organism evidence="2 3">
    <name type="scientific">Rubritalea halochordaticola</name>
    <dbReference type="NCBI Taxonomy" id="714537"/>
    <lineage>
        <taxon>Bacteria</taxon>
        <taxon>Pseudomonadati</taxon>
        <taxon>Verrucomicrobiota</taxon>
        <taxon>Verrucomicrobiia</taxon>
        <taxon>Verrucomicrobiales</taxon>
        <taxon>Rubritaleaceae</taxon>
        <taxon>Rubritalea</taxon>
    </lineage>
</organism>
<accession>A0ABP9UZS7</accession>
<keyword evidence="1" id="KW-1133">Transmembrane helix</keyword>
<name>A0ABP9UZS7_9BACT</name>
<evidence type="ECO:0000313" key="2">
    <source>
        <dbReference type="EMBL" id="GAA5495944.1"/>
    </source>
</evidence>
<gene>
    <name evidence="2" type="ORF">Rhal01_02125</name>
</gene>
<sequence length="99" mass="11059">MDPGTLGAIIGCSIGLLGGIAGTYFSIRNTQSAEERRFVIKAALTFWLGISIFLTLLFTLPGNYGPLAWIPYAIFLPLGIRHFNRRQMEIRSKQTTQRI</sequence>
<feature type="transmembrane region" description="Helical" evidence="1">
    <location>
        <begin position="39"/>
        <end position="60"/>
    </location>
</feature>
<dbReference type="Proteomes" id="UP001424741">
    <property type="component" value="Unassembled WGS sequence"/>
</dbReference>
<feature type="transmembrane region" description="Helical" evidence="1">
    <location>
        <begin position="6"/>
        <end position="27"/>
    </location>
</feature>
<keyword evidence="1" id="KW-0812">Transmembrane</keyword>
<comment type="caution">
    <text evidence="2">The sequence shown here is derived from an EMBL/GenBank/DDBJ whole genome shotgun (WGS) entry which is preliminary data.</text>
</comment>
<feature type="transmembrane region" description="Helical" evidence="1">
    <location>
        <begin position="66"/>
        <end position="83"/>
    </location>
</feature>
<evidence type="ECO:0000313" key="3">
    <source>
        <dbReference type="Proteomes" id="UP001424741"/>
    </source>
</evidence>
<dbReference type="EMBL" id="BAABRL010000006">
    <property type="protein sequence ID" value="GAA5495944.1"/>
    <property type="molecule type" value="Genomic_DNA"/>
</dbReference>